<sequence>MSEVVERNFIVGILGDNFDINNLIGQALGSPGTKSDILFYNRLDVSLNQVFCGLTPIDYPEKIKPLLQTLAISNIHILVIDLNVGLNASIGEILVGMDLFYQLFKTKTLIVIAGINSKTEWKLPEIRKKLEAILKSTSLNDTEIFELKIKEDYENLKKKIIDLGINLLEKEPNSEENTKILIDHVFPVKGIGTVILGIVKQGRVQSGQMLEIVGYEAAVKKVII</sequence>
<dbReference type="PANTHER" id="PTHR43721:SF11">
    <property type="entry name" value="SELENOCYSTEINE-SPECIFIC ELONGATION FACTOR"/>
    <property type="match status" value="1"/>
</dbReference>
<dbReference type="InterPro" id="IPR050055">
    <property type="entry name" value="EF-Tu_GTPase"/>
</dbReference>
<organism evidence="1">
    <name type="scientific">marine sediment metagenome</name>
    <dbReference type="NCBI Taxonomy" id="412755"/>
    <lineage>
        <taxon>unclassified sequences</taxon>
        <taxon>metagenomes</taxon>
        <taxon>ecological metagenomes</taxon>
    </lineage>
</organism>
<evidence type="ECO:0008006" key="2">
    <source>
        <dbReference type="Google" id="ProtNLM"/>
    </source>
</evidence>
<dbReference type="Gene3D" id="3.40.50.300">
    <property type="entry name" value="P-loop containing nucleotide triphosphate hydrolases"/>
    <property type="match status" value="1"/>
</dbReference>
<accession>X0YHK9</accession>
<reference evidence="1" key="1">
    <citation type="journal article" date="2014" name="Front. Microbiol.">
        <title>High frequency of phylogenetically diverse reductive dehalogenase-homologous genes in deep subseafloor sedimentary metagenomes.</title>
        <authorList>
            <person name="Kawai M."/>
            <person name="Futagami T."/>
            <person name="Toyoda A."/>
            <person name="Takaki Y."/>
            <person name="Nishi S."/>
            <person name="Hori S."/>
            <person name="Arai W."/>
            <person name="Tsubouchi T."/>
            <person name="Morono Y."/>
            <person name="Uchiyama I."/>
            <person name="Ito T."/>
            <person name="Fujiyama A."/>
            <person name="Inagaki F."/>
            <person name="Takami H."/>
        </authorList>
    </citation>
    <scope>NUCLEOTIDE SEQUENCE</scope>
    <source>
        <strain evidence="1">Expedition CK06-06</strain>
    </source>
</reference>
<dbReference type="PANTHER" id="PTHR43721">
    <property type="entry name" value="ELONGATION FACTOR TU-RELATED"/>
    <property type="match status" value="1"/>
</dbReference>
<dbReference type="GO" id="GO:0003746">
    <property type="term" value="F:translation elongation factor activity"/>
    <property type="evidence" value="ECO:0007669"/>
    <property type="project" value="TreeGrafter"/>
</dbReference>
<feature type="non-terminal residue" evidence="1">
    <location>
        <position position="224"/>
    </location>
</feature>
<comment type="caution">
    <text evidence="1">The sequence shown here is derived from an EMBL/GenBank/DDBJ whole genome shotgun (WGS) entry which is preliminary data.</text>
</comment>
<dbReference type="SUPFAM" id="SSF50447">
    <property type="entry name" value="Translation proteins"/>
    <property type="match status" value="1"/>
</dbReference>
<evidence type="ECO:0000313" key="1">
    <source>
        <dbReference type="EMBL" id="GAG55489.1"/>
    </source>
</evidence>
<dbReference type="InterPro" id="IPR027417">
    <property type="entry name" value="P-loop_NTPase"/>
</dbReference>
<gene>
    <name evidence="1" type="ORF">S01H4_16559</name>
</gene>
<protein>
    <recommendedName>
        <fullName evidence="2">Translation elongation factor EFTu-like domain-containing protein</fullName>
    </recommendedName>
</protein>
<proteinExistence type="predicted"/>
<dbReference type="AlphaFoldDB" id="X0YHK9"/>
<dbReference type="Gene3D" id="2.40.30.10">
    <property type="entry name" value="Translation factors"/>
    <property type="match status" value="1"/>
</dbReference>
<dbReference type="EMBL" id="BART01007265">
    <property type="protein sequence ID" value="GAG55489.1"/>
    <property type="molecule type" value="Genomic_DNA"/>
</dbReference>
<dbReference type="InterPro" id="IPR009000">
    <property type="entry name" value="Transl_B-barrel_sf"/>
</dbReference>
<name>X0YHK9_9ZZZZ</name>
<dbReference type="GO" id="GO:0001514">
    <property type="term" value="P:selenocysteine incorporation"/>
    <property type="evidence" value="ECO:0007669"/>
    <property type="project" value="TreeGrafter"/>
</dbReference>